<name>A0ABU3Q0Q9_9ACTN</name>
<sequence length="198" mass="20847">MSSPPESPENAESIRSTVSAEQVVPFRPFTTNQDLDPVRLRQAFGVFPTGVVAVAAEVDGELVGLAASSFTSVSLDPPLVSISVASTSRTWPALRRAEHLGVTILAEHQGAVCRQLAGPVARRFADVDLTVTDDGAVVLHDGLASFDTTIYDEVQAGDHTIVLLRLHAVEQAEPDATTDPAGLPGPLVFHRSAFGSLA</sequence>
<dbReference type="InterPro" id="IPR002563">
    <property type="entry name" value="Flavin_Rdtase-like_dom"/>
</dbReference>
<keyword evidence="5" id="KW-1185">Reference proteome</keyword>
<dbReference type="Gene3D" id="2.30.110.10">
    <property type="entry name" value="Electron Transport, Fmn-binding Protein, Chain A"/>
    <property type="match status" value="1"/>
</dbReference>
<dbReference type="PANTHER" id="PTHR30466:SF11">
    <property type="entry name" value="FLAVIN-DEPENDENT MONOOXYGENASE, REDUCTASE SUBUNIT HSAB"/>
    <property type="match status" value="1"/>
</dbReference>
<evidence type="ECO:0000313" key="5">
    <source>
        <dbReference type="Proteomes" id="UP001268542"/>
    </source>
</evidence>
<dbReference type="SMART" id="SM00903">
    <property type="entry name" value="Flavin_Reduct"/>
    <property type="match status" value="1"/>
</dbReference>
<dbReference type="InterPro" id="IPR012349">
    <property type="entry name" value="Split_barrel_FMN-bd"/>
</dbReference>
<gene>
    <name evidence="4" type="ORF">RDV89_18170</name>
</gene>
<dbReference type="Proteomes" id="UP001268542">
    <property type="component" value="Unassembled WGS sequence"/>
</dbReference>
<dbReference type="GO" id="GO:0016491">
    <property type="term" value="F:oxidoreductase activity"/>
    <property type="evidence" value="ECO:0007669"/>
    <property type="project" value="UniProtKB-KW"/>
</dbReference>
<organism evidence="4 5">
    <name type="scientific">Nocardioides imazamoxiresistens</name>
    <dbReference type="NCBI Taxonomy" id="3231893"/>
    <lineage>
        <taxon>Bacteria</taxon>
        <taxon>Bacillati</taxon>
        <taxon>Actinomycetota</taxon>
        <taxon>Actinomycetes</taxon>
        <taxon>Propionibacteriales</taxon>
        <taxon>Nocardioidaceae</taxon>
        <taxon>Nocardioides</taxon>
    </lineage>
</organism>
<evidence type="ECO:0000256" key="2">
    <source>
        <dbReference type="ARBA" id="ARBA00023002"/>
    </source>
</evidence>
<dbReference type="Pfam" id="PF01613">
    <property type="entry name" value="Flavin_Reduct"/>
    <property type="match status" value="1"/>
</dbReference>
<dbReference type="InterPro" id="IPR050268">
    <property type="entry name" value="NADH-dep_flavin_reductase"/>
</dbReference>
<dbReference type="PANTHER" id="PTHR30466">
    <property type="entry name" value="FLAVIN REDUCTASE"/>
    <property type="match status" value="1"/>
</dbReference>
<evidence type="ECO:0000259" key="3">
    <source>
        <dbReference type="SMART" id="SM00903"/>
    </source>
</evidence>
<accession>A0ABU3Q0Q9</accession>
<dbReference type="SUPFAM" id="SSF50475">
    <property type="entry name" value="FMN-binding split barrel"/>
    <property type="match status" value="1"/>
</dbReference>
<reference evidence="4 5" key="1">
    <citation type="submission" date="2023-08" db="EMBL/GenBank/DDBJ databases">
        <title>Nocardioides seae sp. nov., a bacterium isolated from a soil.</title>
        <authorList>
            <person name="Wang X."/>
        </authorList>
    </citation>
    <scope>NUCLEOTIDE SEQUENCE [LARGE SCALE GENOMIC DNA]</scope>
    <source>
        <strain evidence="4 5">YZH12</strain>
    </source>
</reference>
<dbReference type="EC" id="1.-.-.-" evidence="4"/>
<feature type="domain" description="Flavin reductase like" evidence="3">
    <location>
        <begin position="44"/>
        <end position="196"/>
    </location>
</feature>
<dbReference type="RefSeq" id="WP_315735369.1">
    <property type="nucleotide sequence ID" value="NZ_JAVYII010000009.1"/>
</dbReference>
<evidence type="ECO:0000256" key="1">
    <source>
        <dbReference type="ARBA" id="ARBA00008898"/>
    </source>
</evidence>
<proteinExistence type="inferred from homology"/>
<keyword evidence="2 4" id="KW-0560">Oxidoreductase</keyword>
<dbReference type="EMBL" id="JAVYII010000009">
    <property type="protein sequence ID" value="MDT9595021.1"/>
    <property type="molecule type" value="Genomic_DNA"/>
</dbReference>
<comment type="caution">
    <text evidence="4">The sequence shown here is derived from an EMBL/GenBank/DDBJ whole genome shotgun (WGS) entry which is preliminary data.</text>
</comment>
<comment type="similarity">
    <text evidence="1">Belongs to the non-flavoprotein flavin reductase family.</text>
</comment>
<evidence type="ECO:0000313" key="4">
    <source>
        <dbReference type="EMBL" id="MDT9595021.1"/>
    </source>
</evidence>
<protein>
    <submittedName>
        <fullName evidence="4">Flavin reductase family protein</fullName>
        <ecNumber evidence="4">1.-.-.-</ecNumber>
    </submittedName>
</protein>